<evidence type="ECO:0000256" key="3">
    <source>
        <dbReference type="ARBA" id="ARBA00012438"/>
    </source>
</evidence>
<reference evidence="14" key="1">
    <citation type="submission" date="2020-08" db="EMBL/GenBank/DDBJ databases">
        <title>Genome public.</title>
        <authorList>
            <person name="Liu C."/>
            <person name="Sun Q."/>
        </authorList>
    </citation>
    <scope>NUCLEOTIDE SEQUENCE</scope>
    <source>
        <strain evidence="14">NSJ-24</strain>
    </source>
</reference>
<keyword evidence="6" id="KW-0808">Transferase</keyword>
<feature type="transmembrane region" description="Helical" evidence="11">
    <location>
        <begin position="6"/>
        <end position="27"/>
    </location>
</feature>
<dbReference type="PANTHER" id="PTHR45339">
    <property type="entry name" value="HYBRID SIGNAL TRANSDUCTION HISTIDINE KINASE J"/>
    <property type="match status" value="1"/>
</dbReference>
<keyword evidence="11" id="KW-1133">Transmembrane helix</keyword>
<evidence type="ECO:0000313" key="14">
    <source>
        <dbReference type="EMBL" id="MBC8568548.1"/>
    </source>
</evidence>
<dbReference type="Proteomes" id="UP000610862">
    <property type="component" value="Unassembled WGS sequence"/>
</dbReference>
<feature type="domain" description="Response regulatory" evidence="13">
    <location>
        <begin position="602"/>
        <end position="722"/>
    </location>
</feature>
<evidence type="ECO:0000256" key="1">
    <source>
        <dbReference type="ARBA" id="ARBA00000085"/>
    </source>
</evidence>
<organism evidence="14 15">
    <name type="scientific">Lentihominibacter hominis</name>
    <dbReference type="NCBI Taxonomy" id="2763645"/>
    <lineage>
        <taxon>Bacteria</taxon>
        <taxon>Bacillati</taxon>
        <taxon>Bacillota</taxon>
        <taxon>Clostridia</taxon>
        <taxon>Peptostreptococcales</taxon>
        <taxon>Anaerovoracaceae</taxon>
        <taxon>Lentihominibacter</taxon>
    </lineage>
</organism>
<dbReference type="Pfam" id="PF02518">
    <property type="entry name" value="HATPase_c"/>
    <property type="match status" value="1"/>
</dbReference>
<dbReference type="GO" id="GO:0016020">
    <property type="term" value="C:membrane"/>
    <property type="evidence" value="ECO:0007669"/>
    <property type="project" value="UniProtKB-SubCell"/>
</dbReference>
<keyword evidence="11" id="KW-0812">Transmembrane</keyword>
<dbReference type="EC" id="2.7.13.3" evidence="3"/>
<comment type="function">
    <text evidence="9">May play the central regulatory role in sporulation. It may be an element of the effector pathway responsible for the activation of sporulation genes in response to nutritional stress. Spo0A may act in concert with spo0H (a sigma factor) to control the expression of some genes that are critical to the sporulation process.</text>
</comment>
<dbReference type="InterPro" id="IPR005467">
    <property type="entry name" value="His_kinase_dom"/>
</dbReference>
<dbReference type="FunFam" id="3.30.565.10:FF:000006">
    <property type="entry name" value="Sensor histidine kinase WalK"/>
    <property type="match status" value="1"/>
</dbReference>
<dbReference type="Gene3D" id="3.30.565.10">
    <property type="entry name" value="Histidine kinase-like ATPase, C-terminal domain"/>
    <property type="match status" value="1"/>
</dbReference>
<dbReference type="InterPro" id="IPR003661">
    <property type="entry name" value="HisK_dim/P_dom"/>
</dbReference>
<dbReference type="Pfam" id="PF00512">
    <property type="entry name" value="HisKA"/>
    <property type="match status" value="1"/>
</dbReference>
<dbReference type="PROSITE" id="PS50109">
    <property type="entry name" value="HIS_KIN"/>
    <property type="match status" value="1"/>
</dbReference>
<dbReference type="GO" id="GO:0000155">
    <property type="term" value="F:phosphorelay sensor kinase activity"/>
    <property type="evidence" value="ECO:0007669"/>
    <property type="project" value="InterPro"/>
</dbReference>
<comment type="catalytic activity">
    <reaction evidence="1">
        <text>ATP + protein L-histidine = ADP + protein N-phospho-L-histidine.</text>
        <dbReference type="EC" id="2.7.13.3"/>
    </reaction>
</comment>
<dbReference type="SMART" id="SM00388">
    <property type="entry name" value="HisKA"/>
    <property type="match status" value="1"/>
</dbReference>
<dbReference type="SUPFAM" id="SSF55874">
    <property type="entry name" value="ATPase domain of HSP90 chaperone/DNA topoisomerase II/histidine kinase"/>
    <property type="match status" value="1"/>
</dbReference>
<dbReference type="PRINTS" id="PR00344">
    <property type="entry name" value="BCTRLSENSOR"/>
</dbReference>
<evidence type="ECO:0000256" key="7">
    <source>
        <dbReference type="ARBA" id="ARBA00022777"/>
    </source>
</evidence>
<dbReference type="SMART" id="SM00387">
    <property type="entry name" value="HATPase_c"/>
    <property type="match status" value="1"/>
</dbReference>
<evidence type="ECO:0000256" key="5">
    <source>
        <dbReference type="ARBA" id="ARBA00022553"/>
    </source>
</evidence>
<gene>
    <name evidence="14" type="ORF">H8692_07250</name>
</gene>
<dbReference type="Gene3D" id="3.40.50.2300">
    <property type="match status" value="1"/>
</dbReference>
<accession>A0A926I9V1</accession>
<dbReference type="RefSeq" id="WP_187525347.1">
    <property type="nucleotide sequence ID" value="NZ_JACRTA010000002.1"/>
</dbReference>
<dbReference type="Gene3D" id="3.30.450.20">
    <property type="entry name" value="PAS domain"/>
    <property type="match status" value="1"/>
</dbReference>
<evidence type="ECO:0000259" key="13">
    <source>
        <dbReference type="PROSITE" id="PS50110"/>
    </source>
</evidence>
<dbReference type="InterPro" id="IPR004358">
    <property type="entry name" value="Sig_transdc_His_kin-like_C"/>
</dbReference>
<keyword evidence="5 10" id="KW-0597">Phosphoprotein</keyword>
<evidence type="ECO:0000256" key="9">
    <source>
        <dbReference type="ARBA" id="ARBA00024867"/>
    </source>
</evidence>
<feature type="domain" description="Histidine kinase" evidence="12">
    <location>
        <begin position="349"/>
        <end position="574"/>
    </location>
</feature>
<keyword evidence="7" id="KW-0418">Kinase</keyword>
<dbReference type="PANTHER" id="PTHR45339:SF5">
    <property type="entry name" value="HISTIDINE KINASE"/>
    <property type="match status" value="1"/>
</dbReference>
<dbReference type="PROSITE" id="PS50110">
    <property type="entry name" value="RESPONSE_REGULATORY"/>
    <property type="match status" value="1"/>
</dbReference>
<dbReference type="CDD" id="cd00082">
    <property type="entry name" value="HisKA"/>
    <property type="match status" value="1"/>
</dbReference>
<evidence type="ECO:0000256" key="10">
    <source>
        <dbReference type="PROSITE-ProRule" id="PRU00169"/>
    </source>
</evidence>
<dbReference type="InterPro" id="IPR036097">
    <property type="entry name" value="HisK_dim/P_sf"/>
</dbReference>
<comment type="caution">
    <text evidence="14">The sequence shown here is derived from an EMBL/GenBank/DDBJ whole genome shotgun (WGS) entry which is preliminary data.</text>
</comment>
<feature type="modified residue" description="4-aspartylphosphate" evidence="10">
    <location>
        <position position="654"/>
    </location>
</feature>
<dbReference type="AlphaFoldDB" id="A0A926I9V1"/>
<sequence length="726" mass="81705">MRRFWIISTVFVLVAATAVFGILRNYLEKINQDSVSKINQVHMKESSSEIQHHFDTIINLRISQAQSLLSEAQNEDNYDTIMYNLSVGADAFGFTFIGMYQEDGNLLTIYQDKDETINIINEQPFRTSIKNDIDKVALGETQSGDLLFLQGVPADFSIGENNGIALVTGGPMDFLNEELSLQDNGDGCLSHIIRNDGSFIIKNDDNATENNYLDRVSKLAEASGMDSDKTLSDIKQKMADREKFSLYFSDGTLNHHCFYSPLTNSEWYLVTLMPEGATDSIIQSNSDLRLKAVMISGSIILCILLGSFILYYLSEKHQRSIVEKAKADAEAAKAEADHANKAKSEFLSNMSHDIRTPINAILGLATLAQSRTDNENDMKNYLEKIILSGKHLLGLINDILDMSKIENGKLTLNITPTSLRETVNTAAEIIKPQANAKNQLFDLFIHDITEDMVFCDNVRLNQVLLNLLSNAVKFTKKNGTVRLTVWQETPEENSEYTRTHVIVQDNGIGMSEEFQKIIFDSFSRENKENIMRTEGTGLGMAITKNIIDAFGGTITVKSHIDQGSEFHITLDLKPCVPKREEHNLPDENNTLKEEKHGLQGKHILVAEDNELNWEIAYELLTDFGLKLYHAENGKRCLEMFEESELNYYSAILMDVRMPVMDGYETTRAIRSLLRPDADLPIIAMTADVFSEDIKRCLDSGMNDHIAKPIDIQQVMATLENTIIKKQ</sequence>
<dbReference type="EMBL" id="JACRTA010000002">
    <property type="protein sequence ID" value="MBC8568548.1"/>
    <property type="molecule type" value="Genomic_DNA"/>
</dbReference>
<keyword evidence="15" id="KW-1185">Reference proteome</keyword>
<evidence type="ECO:0000259" key="12">
    <source>
        <dbReference type="PROSITE" id="PS50109"/>
    </source>
</evidence>
<evidence type="ECO:0000313" key="15">
    <source>
        <dbReference type="Proteomes" id="UP000610862"/>
    </source>
</evidence>
<dbReference type="SUPFAM" id="SSF47384">
    <property type="entry name" value="Homodimeric domain of signal transducing histidine kinase"/>
    <property type="match status" value="1"/>
</dbReference>
<dbReference type="InterPro" id="IPR011006">
    <property type="entry name" value="CheY-like_superfamily"/>
</dbReference>
<dbReference type="Gene3D" id="1.10.287.130">
    <property type="match status" value="1"/>
</dbReference>
<dbReference type="CDD" id="cd17546">
    <property type="entry name" value="REC_hyHK_CKI1_RcsC-like"/>
    <property type="match status" value="1"/>
</dbReference>
<evidence type="ECO:0000256" key="4">
    <source>
        <dbReference type="ARBA" id="ARBA00018672"/>
    </source>
</evidence>
<evidence type="ECO:0000256" key="11">
    <source>
        <dbReference type="SAM" id="Phobius"/>
    </source>
</evidence>
<name>A0A926I9V1_9FIRM</name>
<dbReference type="SUPFAM" id="SSF52172">
    <property type="entry name" value="CheY-like"/>
    <property type="match status" value="1"/>
</dbReference>
<feature type="transmembrane region" description="Helical" evidence="11">
    <location>
        <begin position="292"/>
        <end position="313"/>
    </location>
</feature>
<evidence type="ECO:0000256" key="6">
    <source>
        <dbReference type="ARBA" id="ARBA00022679"/>
    </source>
</evidence>
<dbReference type="SMART" id="SM00448">
    <property type="entry name" value="REC"/>
    <property type="match status" value="1"/>
</dbReference>
<protein>
    <recommendedName>
        <fullName evidence="4">Stage 0 sporulation protein A homolog</fullName>
        <ecNumber evidence="3">2.7.13.3</ecNumber>
    </recommendedName>
</protein>
<comment type="subcellular location">
    <subcellularLocation>
        <location evidence="2">Membrane</location>
    </subcellularLocation>
</comment>
<evidence type="ECO:0000256" key="2">
    <source>
        <dbReference type="ARBA" id="ARBA00004370"/>
    </source>
</evidence>
<dbReference type="InterPro" id="IPR001789">
    <property type="entry name" value="Sig_transdc_resp-reg_receiver"/>
</dbReference>
<evidence type="ECO:0000256" key="8">
    <source>
        <dbReference type="ARBA" id="ARBA00023012"/>
    </source>
</evidence>
<dbReference type="InterPro" id="IPR003594">
    <property type="entry name" value="HATPase_dom"/>
</dbReference>
<keyword evidence="8" id="KW-0902">Two-component regulatory system</keyword>
<proteinExistence type="predicted"/>
<dbReference type="Pfam" id="PF00072">
    <property type="entry name" value="Response_reg"/>
    <property type="match status" value="1"/>
</dbReference>
<dbReference type="InterPro" id="IPR036890">
    <property type="entry name" value="HATPase_C_sf"/>
</dbReference>
<keyword evidence="11" id="KW-0472">Membrane</keyword>